<dbReference type="InterPro" id="IPR036477">
    <property type="entry name" value="Formyl_transf_N_sf"/>
</dbReference>
<gene>
    <name evidence="7" type="primary">fmt</name>
    <name evidence="7" type="ORF">CI610_01610</name>
</gene>
<feature type="domain" description="Formyl transferase C-terminal" evidence="6">
    <location>
        <begin position="206"/>
        <end position="308"/>
    </location>
</feature>
<dbReference type="Pfam" id="PF00551">
    <property type="entry name" value="Formyl_trans_N"/>
    <property type="match status" value="1"/>
</dbReference>
<evidence type="ECO:0000313" key="7">
    <source>
        <dbReference type="EMBL" id="PJE79416.1"/>
    </source>
</evidence>
<organism evidence="7">
    <name type="scientific">invertebrate metagenome</name>
    <dbReference type="NCBI Taxonomy" id="1711999"/>
    <lineage>
        <taxon>unclassified sequences</taxon>
        <taxon>metagenomes</taxon>
        <taxon>organismal metagenomes</taxon>
    </lineage>
</organism>
<dbReference type="FunFam" id="3.40.50.12230:FF:000001">
    <property type="entry name" value="Methionyl-tRNA formyltransferase"/>
    <property type="match status" value="1"/>
</dbReference>
<dbReference type="InterPro" id="IPR011034">
    <property type="entry name" value="Formyl_transferase-like_C_sf"/>
</dbReference>
<evidence type="ECO:0000259" key="5">
    <source>
        <dbReference type="Pfam" id="PF00551"/>
    </source>
</evidence>
<dbReference type="AlphaFoldDB" id="A0A2H9T855"/>
<dbReference type="Gene3D" id="3.40.50.170">
    <property type="entry name" value="Formyl transferase, N-terminal domain"/>
    <property type="match status" value="1"/>
</dbReference>
<proteinExistence type="inferred from homology"/>
<dbReference type="InterPro" id="IPR041711">
    <property type="entry name" value="Met-tRNA-FMT_N"/>
</dbReference>
<dbReference type="Pfam" id="PF02911">
    <property type="entry name" value="Formyl_trans_C"/>
    <property type="match status" value="1"/>
</dbReference>
<comment type="similarity">
    <text evidence="1">Belongs to the Fmt family.</text>
</comment>
<dbReference type="HAMAP" id="MF_00182">
    <property type="entry name" value="Formyl_trans"/>
    <property type="match status" value="1"/>
</dbReference>
<evidence type="ECO:0000256" key="3">
    <source>
        <dbReference type="ARBA" id="ARBA00022679"/>
    </source>
</evidence>
<keyword evidence="3 7" id="KW-0808">Transferase</keyword>
<dbReference type="Gene3D" id="3.10.25.10">
    <property type="entry name" value="Formyl transferase, C-terminal domain"/>
    <property type="match status" value="1"/>
</dbReference>
<feature type="domain" description="Formyl transferase N-terminal" evidence="5">
    <location>
        <begin position="5"/>
        <end position="181"/>
    </location>
</feature>
<dbReference type="NCBIfam" id="TIGR00460">
    <property type="entry name" value="fmt"/>
    <property type="match status" value="1"/>
</dbReference>
<dbReference type="CDD" id="cd08646">
    <property type="entry name" value="FMT_core_Met-tRNA-FMT_N"/>
    <property type="match status" value="1"/>
</dbReference>
<dbReference type="EC" id="2.1.2.9" evidence="2"/>
<name>A0A2H9T855_9ZZZZ</name>
<dbReference type="FunFam" id="3.40.50.170:FF:000003">
    <property type="entry name" value="Methionyl-tRNA formyltransferase"/>
    <property type="match status" value="1"/>
</dbReference>
<dbReference type="SUPFAM" id="SSF50486">
    <property type="entry name" value="FMT C-terminal domain-like"/>
    <property type="match status" value="1"/>
</dbReference>
<dbReference type="GO" id="GO:0004479">
    <property type="term" value="F:methionyl-tRNA formyltransferase activity"/>
    <property type="evidence" value="ECO:0007669"/>
    <property type="project" value="UniProtKB-EC"/>
</dbReference>
<evidence type="ECO:0000259" key="6">
    <source>
        <dbReference type="Pfam" id="PF02911"/>
    </source>
</evidence>
<dbReference type="InterPro" id="IPR037022">
    <property type="entry name" value="Formyl_trans_C_sf"/>
</dbReference>
<dbReference type="InterPro" id="IPR044135">
    <property type="entry name" value="Met-tRNA-FMT_C"/>
</dbReference>
<dbReference type="InterPro" id="IPR005794">
    <property type="entry name" value="Fmt"/>
</dbReference>
<evidence type="ECO:0000256" key="2">
    <source>
        <dbReference type="ARBA" id="ARBA00012261"/>
    </source>
</evidence>
<dbReference type="PANTHER" id="PTHR11138:SF5">
    <property type="entry name" value="METHIONYL-TRNA FORMYLTRANSFERASE, MITOCHONDRIAL"/>
    <property type="match status" value="1"/>
</dbReference>
<dbReference type="InterPro" id="IPR005793">
    <property type="entry name" value="Formyl_trans_C"/>
</dbReference>
<evidence type="ECO:0000256" key="1">
    <source>
        <dbReference type="ARBA" id="ARBA00010699"/>
    </source>
</evidence>
<keyword evidence="4" id="KW-0648">Protein biosynthesis</keyword>
<protein>
    <recommendedName>
        <fullName evidence="2">methionyl-tRNA formyltransferase</fullName>
        <ecNumber evidence="2">2.1.2.9</ecNumber>
    </recommendedName>
</protein>
<dbReference type="GO" id="GO:0005829">
    <property type="term" value="C:cytosol"/>
    <property type="evidence" value="ECO:0007669"/>
    <property type="project" value="TreeGrafter"/>
</dbReference>
<dbReference type="EMBL" id="NSIT01000070">
    <property type="protein sequence ID" value="PJE79416.1"/>
    <property type="molecule type" value="Genomic_DNA"/>
</dbReference>
<accession>A0A2H9T855</accession>
<dbReference type="InterPro" id="IPR002376">
    <property type="entry name" value="Formyl_transf_N"/>
</dbReference>
<dbReference type="SUPFAM" id="SSF53328">
    <property type="entry name" value="Formyltransferase"/>
    <property type="match status" value="1"/>
</dbReference>
<evidence type="ECO:0000256" key="4">
    <source>
        <dbReference type="ARBA" id="ARBA00022917"/>
    </source>
</evidence>
<comment type="caution">
    <text evidence="7">The sequence shown here is derived from an EMBL/GenBank/DDBJ whole genome shotgun (WGS) entry which is preliminary data.</text>
</comment>
<dbReference type="PANTHER" id="PTHR11138">
    <property type="entry name" value="METHIONYL-TRNA FORMYLTRANSFERASE"/>
    <property type="match status" value="1"/>
</dbReference>
<reference evidence="7" key="1">
    <citation type="journal article" date="2017" name="Appl. Environ. Microbiol.">
        <title>Molecular characterization of an Endozoicomonas-like organism causing infection in king scallop Pecten maximus L.</title>
        <authorList>
            <person name="Cano I."/>
            <person name="van Aerle R."/>
            <person name="Ross S."/>
            <person name="Verner-Jeffreys D.W."/>
            <person name="Paley R.K."/>
            <person name="Rimmer G."/>
            <person name="Ryder D."/>
            <person name="Hooper P."/>
            <person name="Stone D."/>
            <person name="Feist S.W."/>
        </authorList>
    </citation>
    <scope>NUCLEOTIDE SEQUENCE</scope>
</reference>
<sequence length="322" mass="35516">MDKFRIVFAGTPAFASEHLQALLNSSHEVVAVYTQPDRPAGRGRKLTASPVKLLAKENGIPVYQPASLKNTEEQKILADLKPDVLVVVAYGLILPQAILDIPEQGCINVHGSLLPKWRGAAPIHRAIEAGDIQSGVTIMQLDAGLDTGDMLLKKSCAILPTDTSEQLHDRLIEIGRPALKETLDAIADKTIEPESQDERQACYARKMTRDEAFLDFSKTAWELDCQVRAFIPWPVTRIRIKDGAEKEEIVRIWQASALEQVYEAKPGTIVSITREGIDIVCGEGVLRITKIQRAGGKAVTISDFMNSNRQLFMVGQQVVLDQ</sequence>
<dbReference type="CDD" id="cd08704">
    <property type="entry name" value="Met_tRNA_FMT_C"/>
    <property type="match status" value="1"/>
</dbReference>